<gene>
    <name evidence="2" type="ORF">SAMN05216222_2109</name>
</gene>
<feature type="transmembrane region" description="Helical" evidence="1">
    <location>
        <begin position="6"/>
        <end position="34"/>
    </location>
</feature>
<keyword evidence="1" id="KW-1133">Transmembrane helix</keyword>
<protein>
    <submittedName>
        <fullName evidence="2">Uncharacterized protein</fullName>
    </submittedName>
</protein>
<dbReference type="STRING" id="1148509.SAMN05216222_2109"/>
<keyword evidence="1" id="KW-0472">Membrane</keyword>
<dbReference type="RefSeq" id="WP_092274340.1">
    <property type="nucleotide sequence ID" value="NZ_LT629762.1"/>
</dbReference>
<feature type="transmembrane region" description="Helical" evidence="1">
    <location>
        <begin position="55"/>
        <end position="81"/>
    </location>
</feature>
<keyword evidence="1" id="KW-0812">Transmembrane</keyword>
<organism evidence="2 3">
    <name type="scientific">Pseudomonas prosekii</name>
    <dbReference type="NCBI Taxonomy" id="1148509"/>
    <lineage>
        <taxon>Bacteria</taxon>
        <taxon>Pseudomonadati</taxon>
        <taxon>Pseudomonadota</taxon>
        <taxon>Gammaproteobacteria</taxon>
        <taxon>Pseudomonadales</taxon>
        <taxon>Pseudomonadaceae</taxon>
        <taxon>Pseudomonas</taxon>
    </lineage>
</organism>
<evidence type="ECO:0000313" key="2">
    <source>
        <dbReference type="EMBL" id="SDS72215.1"/>
    </source>
</evidence>
<dbReference type="Proteomes" id="UP000198481">
    <property type="component" value="Chromosome I"/>
</dbReference>
<dbReference type="EMBL" id="LT629762">
    <property type="protein sequence ID" value="SDS72215.1"/>
    <property type="molecule type" value="Genomic_DNA"/>
</dbReference>
<name>A0A1H1UI79_9PSED</name>
<evidence type="ECO:0000256" key="1">
    <source>
        <dbReference type="SAM" id="Phobius"/>
    </source>
</evidence>
<proteinExistence type="predicted"/>
<feature type="transmembrane region" description="Helical" evidence="1">
    <location>
        <begin position="101"/>
        <end position="122"/>
    </location>
</feature>
<sequence>MTNDHEVWFVLTFGGLFFGLGFISIFGHVYLYFFQMQKIMGFLSNSQGVLARKSFLSGGLAGIYFVLIGVGSFLVFPSWAIKSGALDKEDYLSFPRGLLGMIRFFYIASLGSGVSMIVFLIGRKYMGWIE</sequence>
<reference evidence="2 3" key="1">
    <citation type="submission" date="2016-10" db="EMBL/GenBank/DDBJ databases">
        <authorList>
            <person name="de Groot N.N."/>
        </authorList>
    </citation>
    <scope>NUCLEOTIDE SEQUENCE [LARGE SCALE GENOMIC DNA]</scope>
    <source>
        <strain evidence="2 3">LMG 26867</strain>
    </source>
</reference>
<evidence type="ECO:0000313" key="3">
    <source>
        <dbReference type="Proteomes" id="UP000198481"/>
    </source>
</evidence>
<dbReference type="AlphaFoldDB" id="A0A1H1UI79"/>
<accession>A0A1H1UI79</accession>